<name>A0A9X4LIX8_9BURK</name>
<dbReference type="Proteomes" id="UP001152766">
    <property type="component" value="Unassembled WGS sequence"/>
</dbReference>
<evidence type="ECO:0000313" key="2">
    <source>
        <dbReference type="Proteomes" id="UP001152766"/>
    </source>
</evidence>
<dbReference type="AlphaFoldDB" id="A0A9X4LIX8"/>
<comment type="caution">
    <text evidence="1">The sequence shown here is derived from an EMBL/GenBank/DDBJ whole genome shotgun (WGS) entry which is preliminary data.</text>
</comment>
<evidence type="ECO:0000313" key="1">
    <source>
        <dbReference type="EMBL" id="MDG0863751.1"/>
    </source>
</evidence>
<dbReference type="EMBL" id="SGUG01000021">
    <property type="protein sequence ID" value="MDG0863751.1"/>
    <property type="molecule type" value="Genomic_DNA"/>
</dbReference>
<protein>
    <submittedName>
        <fullName evidence="1">Uncharacterized protein</fullName>
    </submittedName>
</protein>
<reference evidence="1" key="1">
    <citation type="submission" date="2019-02" db="EMBL/GenBank/DDBJ databases">
        <title>Draft genome of the type strain Pelomonas aquatica CCUG 52575T.</title>
        <authorList>
            <person name="Gomila M."/>
            <person name="Lalucat J."/>
        </authorList>
    </citation>
    <scope>NUCLEOTIDE SEQUENCE</scope>
    <source>
        <strain evidence="1">CCUG 52575</strain>
    </source>
</reference>
<organism evidence="1 2">
    <name type="scientific">Pelomonas aquatica</name>
    <dbReference type="NCBI Taxonomy" id="431058"/>
    <lineage>
        <taxon>Bacteria</taxon>
        <taxon>Pseudomonadati</taxon>
        <taxon>Pseudomonadota</taxon>
        <taxon>Betaproteobacteria</taxon>
        <taxon>Burkholderiales</taxon>
        <taxon>Sphaerotilaceae</taxon>
        <taxon>Roseateles</taxon>
    </lineage>
</organism>
<sequence length="98" mass="9665">MPELLRPYQYRDPLGMVFQPGTTHDAGTLVQTCPTQAEPFQVGATVWVLPAGHVGAGGGGAGGCGAGVGAGGGAVTGLGAQTCPTQAEPFQVGATVWV</sequence>
<proteinExistence type="predicted"/>
<gene>
    <name evidence="1" type="ORF">EXJ73_14915</name>
</gene>
<accession>A0A9X4LIX8</accession>
<keyword evidence="2" id="KW-1185">Reference proteome</keyword>